<evidence type="ECO:0000256" key="1">
    <source>
        <dbReference type="SAM" id="SignalP"/>
    </source>
</evidence>
<dbReference type="AlphaFoldDB" id="A0A5M9ZB70"/>
<evidence type="ECO:0008006" key="4">
    <source>
        <dbReference type="Google" id="ProtNLM"/>
    </source>
</evidence>
<proteinExistence type="predicted"/>
<accession>A0A5M9ZB70</accession>
<evidence type="ECO:0000313" key="3">
    <source>
        <dbReference type="Proteomes" id="UP000326060"/>
    </source>
</evidence>
<dbReference type="RefSeq" id="WP_150394411.1">
    <property type="nucleotide sequence ID" value="NZ_RZJP01000003.1"/>
</dbReference>
<name>A0A5M9ZB70_9BIFI</name>
<sequence length="220" mass="22857">MRHATGRTGPKTTTGTITRAIGATMAAVLCLAALTGCAEEHSGVLVDNEYCTGQKSDAQYDWPWYDSLDELEQASDVIAYVMITGCTAPDGAGGDTDAAGYDTVINAVVLGGASAGDLPADDEEQTDRIDPPPAGETIVIRGYTAERSGAGKLTVGERYVFFLDAGAGEADGYYEMTPALSVFPVTGRTAKEPSVSRNTDGSFALTDSLVARLGIADKAE</sequence>
<keyword evidence="1" id="KW-0732">Signal</keyword>
<dbReference type="Proteomes" id="UP000326060">
    <property type="component" value="Unassembled WGS sequence"/>
</dbReference>
<feature type="chain" id="PRO_5038721481" description="Lipoprotein" evidence="1">
    <location>
        <begin position="39"/>
        <end position="220"/>
    </location>
</feature>
<comment type="caution">
    <text evidence="2">The sequence shown here is derived from an EMBL/GenBank/DDBJ whole genome shotgun (WGS) entry which is preliminary data.</text>
</comment>
<feature type="signal peptide" evidence="1">
    <location>
        <begin position="1"/>
        <end position="38"/>
    </location>
</feature>
<reference evidence="2 3" key="1">
    <citation type="journal article" date="2019" name="Syst. Appl. Microbiol.">
        <title>Characterization of Bifidobacterium species in feaces of the Egyptian fruit bat: Description of B. vespertilionis sp. nov. and B. rousetti sp. nov.</title>
        <authorList>
            <person name="Modesto M."/>
            <person name="Satti M."/>
            <person name="Watanabe K."/>
            <person name="Puglisi E."/>
            <person name="Morelli L."/>
            <person name="Huang C.-H."/>
            <person name="Liou J.-S."/>
            <person name="Miyashita M."/>
            <person name="Tamura T."/>
            <person name="Saito S."/>
            <person name="Mori K."/>
            <person name="Huang L."/>
            <person name="Sciavilla P."/>
            <person name="Sandri C."/>
            <person name="Spiezio C."/>
            <person name="Vitali F."/>
            <person name="Cavalieri D."/>
            <person name="Perpetuini G."/>
            <person name="Tofalo R."/>
            <person name="Bonetti A."/>
            <person name="Arita M."/>
            <person name="Mattarelli P."/>
        </authorList>
    </citation>
    <scope>NUCLEOTIDE SEQUENCE [LARGE SCALE GENOMIC DNA]</scope>
    <source>
        <strain evidence="2 3">RST27</strain>
    </source>
</reference>
<evidence type="ECO:0000313" key="2">
    <source>
        <dbReference type="EMBL" id="KAA8815852.1"/>
    </source>
</evidence>
<dbReference type="EMBL" id="RZJP01000003">
    <property type="protein sequence ID" value="KAA8815852.1"/>
    <property type="molecule type" value="Genomic_DNA"/>
</dbReference>
<gene>
    <name evidence="2" type="ORF">EMB92_07810</name>
</gene>
<protein>
    <recommendedName>
        <fullName evidence="4">Lipoprotein</fullName>
    </recommendedName>
</protein>
<organism evidence="2 3">
    <name type="scientific">Bifidobacterium callitrichos</name>
    <dbReference type="NCBI Taxonomy" id="762209"/>
    <lineage>
        <taxon>Bacteria</taxon>
        <taxon>Bacillati</taxon>
        <taxon>Actinomycetota</taxon>
        <taxon>Actinomycetes</taxon>
        <taxon>Bifidobacteriales</taxon>
        <taxon>Bifidobacteriaceae</taxon>
        <taxon>Bifidobacterium</taxon>
    </lineage>
</organism>